<sequence length="263" mass="27242">MDLNLRGRHALVCGASQGIGHAAAVELAELGADVTLLARSAERLASLAENLPRTHPAQRHSWRSVDMLDSDALHAAAVDIVGASPVHILINNTGGPVGGPIHSAATAAFENTFRQHVLAAHTLLQVVLQGMRDSGYGRVVNVISTSVKEPIPGLGVSNTVRAAMAAWAKTMSGELAADGITVNNVLPGYTRTARLDGLLEVQAQKSGRSEQELAKEMAAAVPARRFGEPGEIAAVIAFLCTPAAAYVNGVSIAVDGGRTKALS</sequence>
<accession>A0ABQ5XS32</accession>
<dbReference type="Proteomes" id="UP001156670">
    <property type="component" value="Unassembled WGS sequence"/>
</dbReference>
<name>A0ABQ5XS32_9GAMM</name>
<comment type="caution">
    <text evidence="2">The sequence shown here is derived from an EMBL/GenBank/DDBJ whole genome shotgun (WGS) entry which is preliminary data.</text>
</comment>
<dbReference type="PRINTS" id="PR00081">
    <property type="entry name" value="GDHRDH"/>
</dbReference>
<dbReference type="PANTHER" id="PTHR42879:SF6">
    <property type="entry name" value="NADPH-DEPENDENT REDUCTASE BACG"/>
    <property type="match status" value="1"/>
</dbReference>
<gene>
    <name evidence="2" type="ORF">GCM10007901_35170</name>
</gene>
<reference evidence="3" key="1">
    <citation type="journal article" date="2019" name="Int. J. Syst. Evol. Microbiol.">
        <title>The Global Catalogue of Microorganisms (GCM) 10K type strain sequencing project: providing services to taxonomists for standard genome sequencing and annotation.</title>
        <authorList>
            <consortium name="The Broad Institute Genomics Platform"/>
            <consortium name="The Broad Institute Genome Sequencing Center for Infectious Disease"/>
            <person name="Wu L."/>
            <person name="Ma J."/>
        </authorList>
    </citation>
    <scope>NUCLEOTIDE SEQUENCE [LARGE SCALE GENOMIC DNA]</scope>
    <source>
        <strain evidence="3">NBRC 111980</strain>
    </source>
</reference>
<organism evidence="2 3">
    <name type="scientific">Dyella acidisoli</name>
    <dbReference type="NCBI Taxonomy" id="1867834"/>
    <lineage>
        <taxon>Bacteria</taxon>
        <taxon>Pseudomonadati</taxon>
        <taxon>Pseudomonadota</taxon>
        <taxon>Gammaproteobacteria</taxon>
        <taxon>Lysobacterales</taxon>
        <taxon>Rhodanobacteraceae</taxon>
        <taxon>Dyella</taxon>
    </lineage>
</organism>
<dbReference type="EMBL" id="BSOB01000046">
    <property type="protein sequence ID" value="GLQ94565.1"/>
    <property type="molecule type" value="Genomic_DNA"/>
</dbReference>
<comment type="similarity">
    <text evidence="1">Belongs to the short-chain dehydrogenases/reductases (SDR) family.</text>
</comment>
<dbReference type="Gene3D" id="3.40.50.720">
    <property type="entry name" value="NAD(P)-binding Rossmann-like Domain"/>
    <property type="match status" value="1"/>
</dbReference>
<dbReference type="InterPro" id="IPR050259">
    <property type="entry name" value="SDR"/>
</dbReference>
<dbReference type="SUPFAM" id="SSF51735">
    <property type="entry name" value="NAD(P)-binding Rossmann-fold domains"/>
    <property type="match status" value="1"/>
</dbReference>
<keyword evidence="3" id="KW-1185">Reference proteome</keyword>
<evidence type="ECO:0000256" key="1">
    <source>
        <dbReference type="ARBA" id="ARBA00006484"/>
    </source>
</evidence>
<evidence type="ECO:0000313" key="2">
    <source>
        <dbReference type="EMBL" id="GLQ94565.1"/>
    </source>
</evidence>
<dbReference type="InterPro" id="IPR036291">
    <property type="entry name" value="NAD(P)-bd_dom_sf"/>
</dbReference>
<proteinExistence type="inferred from homology"/>
<dbReference type="RefSeq" id="WP_284322261.1">
    <property type="nucleotide sequence ID" value="NZ_BSOB01000046.1"/>
</dbReference>
<protein>
    <submittedName>
        <fullName evidence="2">3-oxoacyl-ACP reductase</fullName>
    </submittedName>
</protein>
<dbReference type="Pfam" id="PF13561">
    <property type="entry name" value="adh_short_C2"/>
    <property type="match status" value="1"/>
</dbReference>
<evidence type="ECO:0000313" key="3">
    <source>
        <dbReference type="Proteomes" id="UP001156670"/>
    </source>
</evidence>
<dbReference type="PANTHER" id="PTHR42879">
    <property type="entry name" value="3-OXOACYL-(ACYL-CARRIER-PROTEIN) REDUCTASE"/>
    <property type="match status" value="1"/>
</dbReference>
<dbReference type="InterPro" id="IPR002347">
    <property type="entry name" value="SDR_fam"/>
</dbReference>